<reference evidence="1 2" key="1">
    <citation type="submission" date="2019-10" db="EMBL/GenBank/DDBJ databases">
        <title>Paraburkholderia sp. isolated from nodules of Mimosa pudica from Brazilian Atlantic Forest soils.</title>
        <authorList>
            <person name="Paulitsch F."/>
            <person name="Hungria M."/>
            <person name="Dall'Agnol R."/>
        </authorList>
    </citation>
    <scope>NUCLEOTIDE SEQUENCE [LARGE SCALE GENOMIC DNA]</scope>
    <source>
        <strain evidence="1 2">CNPSo 3157</strain>
    </source>
</reference>
<dbReference type="RefSeq" id="WP_152755011.1">
    <property type="nucleotide sequence ID" value="NZ_WHNP01000001.1"/>
</dbReference>
<dbReference type="EMBL" id="WHNP01000001">
    <property type="protein sequence ID" value="MPW15642.1"/>
    <property type="molecule type" value="Genomic_DNA"/>
</dbReference>
<evidence type="ECO:0000313" key="2">
    <source>
        <dbReference type="Proteomes" id="UP000484381"/>
    </source>
</evidence>
<sequence length="101" mass="11583">MWPAIGLTLRRIFPTSICPGRAQLMTRAAARRPAWRLALRPAREHRMYRLEQIPAMAVFVFRLIEPARTIPDLSLRLPLFDIARAFIVIRMSKETGAATVK</sequence>
<protein>
    <submittedName>
        <fullName evidence="1">Uncharacterized protein</fullName>
    </submittedName>
</protein>
<proteinExistence type="predicted"/>
<keyword evidence="2" id="KW-1185">Reference proteome</keyword>
<comment type="caution">
    <text evidence="1">The sequence shown here is derived from an EMBL/GenBank/DDBJ whole genome shotgun (WGS) entry which is preliminary data.</text>
</comment>
<gene>
    <name evidence="1" type="ORF">GCT13_01620</name>
</gene>
<dbReference type="AlphaFoldDB" id="A0A7X1TDX3"/>
<accession>A0A7X1TDX3</accession>
<organism evidence="1 2">
    <name type="scientific">Paraburkholderia franconis</name>
    <dbReference type="NCBI Taxonomy" id="2654983"/>
    <lineage>
        <taxon>Bacteria</taxon>
        <taxon>Pseudomonadati</taxon>
        <taxon>Pseudomonadota</taxon>
        <taxon>Betaproteobacteria</taxon>
        <taxon>Burkholderiales</taxon>
        <taxon>Burkholderiaceae</taxon>
        <taxon>Paraburkholderia</taxon>
    </lineage>
</organism>
<dbReference type="Proteomes" id="UP000484381">
    <property type="component" value="Unassembled WGS sequence"/>
</dbReference>
<name>A0A7X1TDX3_9BURK</name>
<evidence type="ECO:0000313" key="1">
    <source>
        <dbReference type="EMBL" id="MPW15642.1"/>
    </source>
</evidence>